<dbReference type="EMBL" id="SUVG01000004">
    <property type="protein sequence ID" value="MBE6421365.1"/>
    <property type="molecule type" value="Genomic_DNA"/>
</dbReference>
<dbReference type="Proteomes" id="UP000725649">
    <property type="component" value="Unassembled WGS sequence"/>
</dbReference>
<gene>
    <name evidence="1" type="ORF">E7027_04450</name>
</gene>
<name>A0A928DQ17_9BACT</name>
<proteinExistence type="predicted"/>
<protein>
    <submittedName>
        <fullName evidence="1">Uncharacterized protein</fullName>
    </submittedName>
</protein>
<accession>A0A928DQ17</accession>
<comment type="caution">
    <text evidence="1">The sequence shown here is derived from an EMBL/GenBank/DDBJ whole genome shotgun (WGS) entry which is preliminary data.</text>
</comment>
<evidence type="ECO:0000313" key="1">
    <source>
        <dbReference type="EMBL" id="MBE6421365.1"/>
    </source>
</evidence>
<reference evidence="1" key="1">
    <citation type="submission" date="2019-04" db="EMBL/GenBank/DDBJ databases">
        <title>Evolution of Biomass-Degrading Anaerobic Consortia Revealed by Metagenomics.</title>
        <authorList>
            <person name="Peng X."/>
        </authorList>
    </citation>
    <scope>NUCLEOTIDE SEQUENCE</scope>
    <source>
        <strain evidence="1">SIG66</strain>
    </source>
</reference>
<organism evidence="1 2">
    <name type="scientific">Candidatus Avelusimicrobium gallicola</name>
    <dbReference type="NCBI Taxonomy" id="2562704"/>
    <lineage>
        <taxon>Bacteria</taxon>
        <taxon>Pseudomonadati</taxon>
        <taxon>Elusimicrobiota</taxon>
        <taxon>Elusimicrobia</taxon>
        <taxon>Elusimicrobiales</taxon>
        <taxon>Elusimicrobiaceae</taxon>
        <taxon>Candidatus Avelusimicrobium</taxon>
    </lineage>
</organism>
<evidence type="ECO:0000313" key="2">
    <source>
        <dbReference type="Proteomes" id="UP000725649"/>
    </source>
</evidence>
<dbReference type="AlphaFoldDB" id="A0A928DQ17"/>
<sequence length="182" mass="19721">MDWLTGLIGAVSNTFAGYYNSKAQQAQYNAQAARDEANATRAAIETTFAEEQMRKKGRQDIANLTASIAENGLIGAAFDKLVEQSIENAYFDAFNVRNQGLSEFYNYKNSAAENRFQARSSARMRRSAVSMGIAKAGALALAGAAKYNQQKLADDTLGKIKSGAEVEKNNLFAGGIDWGKVK</sequence>